<dbReference type="RefSeq" id="WP_092162263.1">
    <property type="nucleotide sequence ID" value="NZ_FNGA01000004.1"/>
</dbReference>
<keyword evidence="2" id="KW-0732">Signal</keyword>
<evidence type="ECO:0000313" key="3">
    <source>
        <dbReference type="EMBL" id="SDL38363.1"/>
    </source>
</evidence>
<keyword evidence="1" id="KW-1133">Transmembrane helix</keyword>
<keyword evidence="1" id="KW-0472">Membrane</keyword>
<feature type="transmembrane region" description="Helical" evidence="1">
    <location>
        <begin position="44"/>
        <end position="65"/>
    </location>
</feature>
<sequence>MLKNNKVSCLTTIFTFLLIITSTSYALAGGVQNSPEKYTDVFDLLINIFILATVIEVAFSIVFNWKIFLLHMHDKGWKVPIIVVTTFLFCKTANLHLVGDLVNLLFTKAHTLNANLDYFLSALLLAGGSGSVNTIFEIIKLRDPKMIQARYERVVAEQKATLEKKLEEEKLAKKKTLSS</sequence>
<feature type="chain" id="PRO_5011432813" evidence="2">
    <location>
        <begin position="29"/>
        <end position="179"/>
    </location>
</feature>
<dbReference type="Proteomes" id="UP000199053">
    <property type="component" value="Unassembled WGS sequence"/>
</dbReference>
<protein>
    <submittedName>
        <fullName evidence="3">Uncharacterized protein</fullName>
    </submittedName>
</protein>
<name>A0A1G9JMX2_9BACT</name>
<reference evidence="4" key="1">
    <citation type="submission" date="2016-10" db="EMBL/GenBank/DDBJ databases">
        <authorList>
            <person name="Varghese N."/>
            <person name="Submissions S."/>
        </authorList>
    </citation>
    <scope>NUCLEOTIDE SEQUENCE [LARGE SCALE GENOMIC DNA]</scope>
    <source>
        <strain evidence="4">DSM 16995</strain>
    </source>
</reference>
<feature type="transmembrane region" description="Helical" evidence="1">
    <location>
        <begin position="118"/>
        <end position="139"/>
    </location>
</feature>
<organism evidence="3 4">
    <name type="scientific">Maridesulfovibrio ferrireducens</name>
    <dbReference type="NCBI Taxonomy" id="246191"/>
    <lineage>
        <taxon>Bacteria</taxon>
        <taxon>Pseudomonadati</taxon>
        <taxon>Thermodesulfobacteriota</taxon>
        <taxon>Desulfovibrionia</taxon>
        <taxon>Desulfovibrionales</taxon>
        <taxon>Desulfovibrionaceae</taxon>
        <taxon>Maridesulfovibrio</taxon>
    </lineage>
</organism>
<dbReference type="STRING" id="246191.SAMN05660337_2853"/>
<keyword evidence="4" id="KW-1185">Reference proteome</keyword>
<feature type="signal peptide" evidence="2">
    <location>
        <begin position="1"/>
        <end position="28"/>
    </location>
</feature>
<keyword evidence="1" id="KW-0812">Transmembrane</keyword>
<feature type="transmembrane region" description="Helical" evidence="1">
    <location>
        <begin position="77"/>
        <end position="98"/>
    </location>
</feature>
<dbReference type="OrthoDB" id="7182985at2"/>
<evidence type="ECO:0000256" key="2">
    <source>
        <dbReference type="SAM" id="SignalP"/>
    </source>
</evidence>
<evidence type="ECO:0000256" key="1">
    <source>
        <dbReference type="SAM" id="Phobius"/>
    </source>
</evidence>
<dbReference type="EMBL" id="FNGA01000004">
    <property type="protein sequence ID" value="SDL38363.1"/>
    <property type="molecule type" value="Genomic_DNA"/>
</dbReference>
<accession>A0A1G9JMX2</accession>
<dbReference type="AlphaFoldDB" id="A0A1G9JMX2"/>
<evidence type="ECO:0000313" key="4">
    <source>
        <dbReference type="Proteomes" id="UP000199053"/>
    </source>
</evidence>
<gene>
    <name evidence="3" type="ORF">SAMN05660337_2853</name>
</gene>
<proteinExistence type="predicted"/>